<evidence type="ECO:0000256" key="3">
    <source>
        <dbReference type="ARBA" id="ARBA00022723"/>
    </source>
</evidence>
<dbReference type="InterPro" id="IPR013825">
    <property type="entry name" value="Topo_IA_cen_sub2"/>
</dbReference>
<dbReference type="Proteomes" id="UP000321306">
    <property type="component" value="Unassembled WGS sequence"/>
</dbReference>
<keyword evidence="5 8" id="KW-0799">Topoisomerase</keyword>
<dbReference type="InterPro" id="IPR028612">
    <property type="entry name" value="Topoisom_1_IA"/>
</dbReference>
<keyword evidence="3" id="KW-0479">Metal-binding</keyword>
<evidence type="ECO:0000256" key="1">
    <source>
        <dbReference type="ARBA" id="ARBA00000213"/>
    </source>
</evidence>
<evidence type="ECO:0000256" key="2">
    <source>
        <dbReference type="ARBA" id="ARBA00009446"/>
    </source>
</evidence>
<evidence type="ECO:0000256" key="6">
    <source>
        <dbReference type="ARBA" id="ARBA00023125"/>
    </source>
</evidence>
<dbReference type="InterPro" id="IPR003602">
    <property type="entry name" value="Topo_IA_DNA-bd_dom"/>
</dbReference>
<feature type="domain" description="Toprim" evidence="10">
    <location>
        <begin position="3"/>
        <end position="127"/>
    </location>
</feature>
<dbReference type="SMART" id="SM00437">
    <property type="entry name" value="TOP1Ac"/>
    <property type="match status" value="1"/>
</dbReference>
<feature type="site" description="Interaction with DNA" evidence="8">
    <location>
        <position position="324"/>
    </location>
</feature>
<dbReference type="NCBIfam" id="TIGR01051">
    <property type="entry name" value="topA_bact"/>
    <property type="match status" value="1"/>
</dbReference>
<dbReference type="SMART" id="SM00493">
    <property type="entry name" value="TOPRIM"/>
    <property type="match status" value="1"/>
</dbReference>
<keyword evidence="6 8" id="KW-0238">DNA-binding</keyword>
<dbReference type="InterPro" id="IPR006171">
    <property type="entry name" value="TOPRIM_dom"/>
</dbReference>
<dbReference type="GO" id="GO:0046872">
    <property type="term" value="F:metal ion binding"/>
    <property type="evidence" value="ECO:0007669"/>
    <property type="project" value="UniProtKB-KW"/>
</dbReference>
<dbReference type="GO" id="GO:0006265">
    <property type="term" value="P:DNA topological change"/>
    <property type="evidence" value="ECO:0007669"/>
    <property type="project" value="UniProtKB-UniRule"/>
</dbReference>
<feature type="site" description="Interaction with DNA" evidence="8">
    <location>
        <position position="153"/>
    </location>
</feature>
<dbReference type="Pfam" id="PF01751">
    <property type="entry name" value="Toprim"/>
    <property type="match status" value="1"/>
</dbReference>
<evidence type="ECO:0000256" key="4">
    <source>
        <dbReference type="ARBA" id="ARBA00022842"/>
    </source>
</evidence>
<gene>
    <name evidence="8 12" type="primary">topA</name>
    <name evidence="12" type="ORF">DC3_21000</name>
</gene>
<comment type="function">
    <text evidence="8">Releases the supercoiling and torsional tension of DNA, which is introduced during the DNA replication and transcription, by transiently cleaving and rejoining one strand of the DNA duplex. Introduces a single-strand break via transesterification at a target site in duplex DNA. The scissile phosphodiester is attacked by the catalytic tyrosine of the enzyme, resulting in the formation of a DNA-(5'-phosphotyrosyl)-enzyme intermediate and the expulsion of a 3'-OH DNA strand. The free DNA strand then undergoes passage around the unbroken strand, thus removing DNA supercoils. Finally, in the religation step, the DNA 3'-OH attacks the covalent intermediate to expel the active-site tyrosine and restore the DNA phosphodiester backbone.</text>
</comment>
<protein>
    <recommendedName>
        <fullName evidence="8">DNA topoisomerase 1</fullName>
        <ecNumber evidence="8">5.6.2.1</ecNumber>
    </recommendedName>
    <alternativeName>
        <fullName evidence="8">DNA topoisomerase I</fullName>
    </alternativeName>
</protein>
<keyword evidence="13" id="KW-1185">Reference proteome</keyword>
<feature type="site" description="Interaction with DNA" evidence="8">
    <location>
        <position position="156"/>
    </location>
</feature>
<feature type="site" description="Interaction with DNA" evidence="8">
    <location>
        <position position="168"/>
    </location>
</feature>
<feature type="site" description="Interaction with DNA" evidence="8">
    <location>
        <position position="152"/>
    </location>
</feature>
<feature type="site" description="Interaction with DNA" evidence="8">
    <location>
        <position position="161"/>
    </location>
</feature>
<dbReference type="PROSITE" id="PS00396">
    <property type="entry name" value="TOPO_IA_1"/>
    <property type="match status" value="1"/>
</dbReference>
<evidence type="ECO:0000256" key="8">
    <source>
        <dbReference type="HAMAP-Rule" id="MF_00952"/>
    </source>
</evidence>
<evidence type="ECO:0000256" key="9">
    <source>
        <dbReference type="SAM" id="MobiDB-lite"/>
    </source>
</evidence>
<dbReference type="Gene3D" id="2.70.20.10">
    <property type="entry name" value="Topoisomerase I, domain 3"/>
    <property type="match status" value="1"/>
</dbReference>
<comment type="catalytic activity">
    <reaction evidence="1 8">
        <text>ATP-independent breakage of single-stranded DNA, followed by passage and rejoining.</text>
        <dbReference type="EC" id="5.6.2.1"/>
    </reaction>
</comment>
<accession>A0A511N0Q9</accession>
<dbReference type="SUPFAM" id="SSF56712">
    <property type="entry name" value="Prokaryotic type I DNA topoisomerase"/>
    <property type="match status" value="1"/>
</dbReference>
<dbReference type="AlphaFoldDB" id="A0A511N0Q9"/>
<dbReference type="SMART" id="SM00436">
    <property type="entry name" value="TOP1Bc"/>
    <property type="match status" value="1"/>
</dbReference>
<dbReference type="Gene3D" id="3.40.50.140">
    <property type="match status" value="1"/>
</dbReference>
<feature type="site" description="Interaction with DNA" evidence="8">
    <location>
        <position position="33"/>
    </location>
</feature>
<dbReference type="GO" id="GO:0003917">
    <property type="term" value="F:DNA topoisomerase type I (single strand cut, ATP-independent) activity"/>
    <property type="evidence" value="ECO:0007669"/>
    <property type="project" value="UniProtKB-UniRule"/>
</dbReference>
<keyword evidence="7 8" id="KW-0413">Isomerase</keyword>
<evidence type="ECO:0000259" key="10">
    <source>
        <dbReference type="PROSITE" id="PS50880"/>
    </source>
</evidence>
<dbReference type="InterPro" id="IPR023406">
    <property type="entry name" value="Topo_IA_AS"/>
</dbReference>
<dbReference type="InterPro" id="IPR013497">
    <property type="entry name" value="Topo_IA_cen"/>
</dbReference>
<dbReference type="Pfam" id="PF01131">
    <property type="entry name" value="Topoisom_bac"/>
    <property type="match status" value="1"/>
</dbReference>
<dbReference type="InterPro" id="IPR005733">
    <property type="entry name" value="TopoI_bac-type"/>
</dbReference>
<dbReference type="InterPro" id="IPR013324">
    <property type="entry name" value="RNA_pol_sigma_r3/r4-like"/>
</dbReference>
<dbReference type="InterPro" id="IPR013826">
    <property type="entry name" value="Topo_IA_cen_sub3"/>
</dbReference>
<feature type="region of interest" description="Disordered" evidence="9">
    <location>
        <begin position="823"/>
        <end position="897"/>
    </location>
</feature>
<feature type="compositionally biased region" description="Basic residues" evidence="9">
    <location>
        <begin position="830"/>
        <end position="840"/>
    </location>
</feature>
<keyword evidence="4" id="KW-0460">Magnesium</keyword>
<comment type="similarity">
    <text evidence="2 8">Belongs to the type IA topoisomerase family.</text>
</comment>
<dbReference type="PANTHER" id="PTHR42785">
    <property type="entry name" value="DNA TOPOISOMERASE, TYPE IA, CORE"/>
    <property type="match status" value="1"/>
</dbReference>
<evidence type="ECO:0000313" key="12">
    <source>
        <dbReference type="EMBL" id="GEM46465.1"/>
    </source>
</evidence>
<dbReference type="PROSITE" id="PS50880">
    <property type="entry name" value="TOPRIM"/>
    <property type="match status" value="1"/>
</dbReference>
<dbReference type="EMBL" id="BJXB01000008">
    <property type="protein sequence ID" value="GEM46465.1"/>
    <property type="molecule type" value="Genomic_DNA"/>
</dbReference>
<feature type="domain" description="Topo IA-type catalytic" evidence="11">
    <location>
        <begin position="142"/>
        <end position="587"/>
    </location>
</feature>
<comment type="subunit">
    <text evidence="8">Monomer.</text>
</comment>
<dbReference type="SUPFAM" id="SSF88659">
    <property type="entry name" value="Sigma3 and sigma4 domains of RNA polymerase sigma factors"/>
    <property type="match status" value="1"/>
</dbReference>
<dbReference type="Gene3D" id="1.10.290.10">
    <property type="entry name" value="Topoisomerase I, domain 4"/>
    <property type="match status" value="1"/>
</dbReference>
<comment type="caution">
    <text evidence="12">The sequence shown here is derived from an EMBL/GenBank/DDBJ whole genome shotgun (WGS) entry which is preliminary data.</text>
</comment>
<dbReference type="InterPro" id="IPR013824">
    <property type="entry name" value="Topo_IA_cen_sub1"/>
</dbReference>
<dbReference type="InterPro" id="IPR025589">
    <property type="entry name" value="Toprim_C_rpt"/>
</dbReference>
<feature type="region of interest" description="Interaction with DNA" evidence="8">
    <location>
        <begin position="176"/>
        <end position="181"/>
    </location>
</feature>
<evidence type="ECO:0000259" key="11">
    <source>
        <dbReference type="PROSITE" id="PS52039"/>
    </source>
</evidence>
<evidence type="ECO:0000256" key="7">
    <source>
        <dbReference type="ARBA" id="ARBA00023235"/>
    </source>
</evidence>
<dbReference type="GO" id="GO:0003677">
    <property type="term" value="F:DNA binding"/>
    <property type="evidence" value="ECO:0007669"/>
    <property type="project" value="UniProtKB-KW"/>
</dbReference>
<evidence type="ECO:0000256" key="5">
    <source>
        <dbReference type="ARBA" id="ARBA00023029"/>
    </source>
</evidence>
<feature type="active site" description="O-(5'-phospho-DNA)-tyrosine intermediate" evidence="8">
    <location>
        <position position="322"/>
    </location>
</feature>
<dbReference type="CDD" id="cd03363">
    <property type="entry name" value="TOPRIM_TopoIA_TopoI"/>
    <property type="match status" value="1"/>
</dbReference>
<name>A0A511N0Q9_DEIC1</name>
<feature type="compositionally biased region" description="Low complexity" evidence="9">
    <location>
        <begin position="841"/>
        <end position="888"/>
    </location>
</feature>
<dbReference type="CDD" id="cd00186">
    <property type="entry name" value="TOP1Ac"/>
    <property type="match status" value="1"/>
</dbReference>
<organism evidence="12 13">
    <name type="scientific">Deinococcus cellulosilyticus (strain DSM 18568 / NBRC 106333 / KACC 11606 / 5516J-15)</name>
    <dbReference type="NCBI Taxonomy" id="1223518"/>
    <lineage>
        <taxon>Bacteria</taxon>
        <taxon>Thermotogati</taxon>
        <taxon>Deinococcota</taxon>
        <taxon>Deinococci</taxon>
        <taxon>Deinococcales</taxon>
        <taxon>Deinococcaceae</taxon>
        <taxon>Deinococcus</taxon>
    </lineage>
</organism>
<dbReference type="InterPro" id="IPR003601">
    <property type="entry name" value="Topo_IA_2"/>
</dbReference>
<dbReference type="PRINTS" id="PR00417">
    <property type="entry name" value="PRTPISMRASEI"/>
</dbReference>
<dbReference type="OrthoDB" id="9804262at2"/>
<dbReference type="RefSeq" id="WP_146884281.1">
    <property type="nucleotide sequence ID" value="NZ_BJXB01000008.1"/>
</dbReference>
<dbReference type="InterPro" id="IPR034149">
    <property type="entry name" value="TOPRIM_TopoI"/>
</dbReference>
<dbReference type="Gene3D" id="1.10.460.10">
    <property type="entry name" value="Topoisomerase I, domain 2"/>
    <property type="match status" value="1"/>
</dbReference>
<dbReference type="PROSITE" id="PS52039">
    <property type="entry name" value="TOPO_IA_2"/>
    <property type="match status" value="1"/>
</dbReference>
<proteinExistence type="inferred from homology"/>
<dbReference type="PANTHER" id="PTHR42785:SF1">
    <property type="entry name" value="DNA TOPOISOMERASE"/>
    <property type="match status" value="1"/>
</dbReference>
<feature type="site" description="Interaction with DNA" evidence="8">
    <location>
        <position position="519"/>
    </location>
</feature>
<sequence>MAKTLVIVESPAKAKTIEKYLGKDYQVESSIGHIRDLPNSASEVPEQYKQKPWASLGIDVEHDFKPLYVVPSEKKKHVARLKALVKEAREVVLATDDDREGESIAWHLYQELKPKVPVKRMVFHEITPEAIRNAIQHPRQIDENLVHAQEARRVLDRLYGYEVSPVLWRKVAPKLSAGRVQSVATRLLVERERERMRFRSAEFWSLEGLFRTLKDEGFTAALIELGGVRLATGKDFDPLTGQLKPDAKVVLLKKADAESLLERLKTTAFSVVSTEERPFTQKPYAPFITSSLQQEGSRKLGFSAQRTMRTAQRLYEQGYITYMRTDSTTLSKEAMEAARKQVRQMYGDDYLHPTPRTYDKKAKNAQEAHEAIRPAGSSFRTPQDVRGELSDDEFRLYDLIWKRTVASQMADARGRRMQVRLQGADAIFSASGKTIDFPGFLRAYVEGSDDPEAALEDRELILPPMQKGDEVRAKDMRTREHHTQPPARYTEASLVQALEGAGIGRPSTYASIISTIQDRGYVFKRGTALIPTWTAFATQALLENHFSRLVDYNFTARMEEDLDEIAGGRKEHVPYLQAFYFGDEGLKSQIQKQLDQIDPRAISLIPVPALEGSDIEVRLGKFGAYMKKGEASATLPNDIAPDELTLEQAEDLLSKGGDESILGQDPETGQDVVAKAGRYGPYVQMGEKTASLFPTDSLSGMTLERALKLLSIPRLVGELDGEEVWAMNGRYGPYLKKGKDNRTLATHEMLFTVTPEEARVLFAAPRTRGQAAAPLKVFEYPDRTPILVKVGRFGPYLTDGENNAYLRAGEDAHSLTAEKTRELMAERGKPPKAKAGKTARKAPAAKTSSKASKTAVKTPAKAAAKSSSKTSKATSKTAAKASKAASKAPEVKEKADWKDLKSHLDVLSDTERKLIVALRDENRKAEDVAPELGLDVKKAKGMMLQISKKLQEAWRKTVTA</sequence>
<dbReference type="EC" id="5.6.2.1" evidence="8"/>
<dbReference type="InterPro" id="IPR000380">
    <property type="entry name" value="Topo_IA"/>
</dbReference>
<dbReference type="HAMAP" id="MF_00952">
    <property type="entry name" value="Topoisom_1_prok"/>
    <property type="match status" value="1"/>
</dbReference>
<dbReference type="Pfam" id="PF13368">
    <property type="entry name" value="Toprim_C_rpt"/>
    <property type="match status" value="4"/>
</dbReference>
<evidence type="ECO:0000313" key="13">
    <source>
        <dbReference type="Proteomes" id="UP000321306"/>
    </source>
</evidence>
<reference evidence="12 13" key="1">
    <citation type="submission" date="2019-07" db="EMBL/GenBank/DDBJ databases">
        <title>Whole genome shotgun sequence of Deinococcus cellulosilyticus NBRC 106333.</title>
        <authorList>
            <person name="Hosoyama A."/>
            <person name="Uohara A."/>
            <person name="Ohji S."/>
            <person name="Ichikawa N."/>
        </authorList>
    </citation>
    <scope>NUCLEOTIDE SEQUENCE [LARGE SCALE GENOMIC DNA]</scope>
    <source>
        <strain evidence="12 13">NBRC 106333</strain>
    </source>
</reference>
<dbReference type="InterPro" id="IPR023405">
    <property type="entry name" value="Topo_IA_core_domain"/>
</dbReference>